<dbReference type="OrthoDB" id="5409186at2759"/>
<dbReference type="STRING" id="503106.A0A218Z8U0"/>
<comment type="caution">
    <text evidence="2">The sequence shown here is derived from an EMBL/GenBank/DDBJ whole genome shotgun (WGS) entry which is preliminary data.</text>
</comment>
<feature type="chain" id="PRO_5012533022" evidence="1">
    <location>
        <begin position="18"/>
        <end position="225"/>
    </location>
</feature>
<dbReference type="InParanoid" id="A0A218Z8U0"/>
<organism evidence="2 3">
    <name type="scientific">Diplocarpon coronariae</name>
    <dbReference type="NCBI Taxonomy" id="2795749"/>
    <lineage>
        <taxon>Eukaryota</taxon>
        <taxon>Fungi</taxon>
        <taxon>Dikarya</taxon>
        <taxon>Ascomycota</taxon>
        <taxon>Pezizomycotina</taxon>
        <taxon>Leotiomycetes</taxon>
        <taxon>Helotiales</taxon>
        <taxon>Drepanopezizaceae</taxon>
        <taxon>Diplocarpon</taxon>
    </lineage>
</organism>
<dbReference type="Proteomes" id="UP000242519">
    <property type="component" value="Unassembled WGS sequence"/>
</dbReference>
<dbReference type="AlphaFoldDB" id="A0A218Z8U0"/>
<sequence>MRFSAFVLLFATAAVTANIAGQRAALMAIRGIFERQLTICTPVSSPATCEKSCGPGHVQCISFPNCYNPGAGESCCSNGKYCPVHSYCTDAGCCPVGFALEECGATFTLSVIAPPAANTGALVAETASAVVGTTTEKSISTSPGTPIGSSTTMSSAYSSSKLEPSMSVAVSIPSLSTSRTSSSRSTPASSSMATQVTNAACKMGVDAVKIAFGGFGVFCIFFQVG</sequence>
<name>A0A218Z8U0_9HELO</name>
<evidence type="ECO:0000313" key="3">
    <source>
        <dbReference type="Proteomes" id="UP000242519"/>
    </source>
</evidence>
<accession>A0A218Z8U0</accession>
<evidence type="ECO:0000256" key="1">
    <source>
        <dbReference type="SAM" id="SignalP"/>
    </source>
</evidence>
<protein>
    <submittedName>
        <fullName evidence="2">Uncharacterized protein</fullName>
    </submittedName>
</protein>
<gene>
    <name evidence="2" type="ORF">B2J93_689</name>
</gene>
<evidence type="ECO:0000313" key="2">
    <source>
        <dbReference type="EMBL" id="OWP04010.1"/>
    </source>
</evidence>
<feature type="signal peptide" evidence="1">
    <location>
        <begin position="1"/>
        <end position="17"/>
    </location>
</feature>
<reference evidence="2 3" key="1">
    <citation type="submission" date="2017-04" db="EMBL/GenBank/DDBJ databases">
        <title>Draft genome sequence of Marssonina coronaria NL1: causal agent of apple blotch.</title>
        <authorList>
            <person name="Cheng Q."/>
        </authorList>
    </citation>
    <scope>NUCLEOTIDE SEQUENCE [LARGE SCALE GENOMIC DNA]</scope>
    <source>
        <strain evidence="2 3">NL1</strain>
    </source>
</reference>
<keyword evidence="1" id="KW-0732">Signal</keyword>
<proteinExistence type="predicted"/>
<dbReference type="EMBL" id="MZNU01000149">
    <property type="protein sequence ID" value="OWP04010.1"/>
    <property type="molecule type" value="Genomic_DNA"/>
</dbReference>
<keyword evidence="3" id="KW-1185">Reference proteome</keyword>